<dbReference type="Proteomes" id="UP000253606">
    <property type="component" value="Chromosome"/>
</dbReference>
<dbReference type="CDD" id="cd00009">
    <property type="entry name" value="AAA"/>
    <property type="match status" value="1"/>
</dbReference>
<evidence type="ECO:0000259" key="10">
    <source>
        <dbReference type="PROSITE" id="PS50110"/>
    </source>
</evidence>
<keyword evidence="2" id="KW-0547">Nucleotide-binding</keyword>
<dbReference type="InterPro" id="IPR002197">
    <property type="entry name" value="HTH_Fis"/>
</dbReference>
<dbReference type="PANTHER" id="PTHR32071:SF17">
    <property type="entry name" value="TRANSCRIPTIONAL REGULATOR (NTRC FAMILY)"/>
    <property type="match status" value="1"/>
</dbReference>
<reference evidence="11 12" key="1">
    <citation type="journal article" date="2018" name="Front. Microbiol.">
        <title>Hydrolytic Capabilities as a Key to Environmental Success: Chitinolytic and Cellulolytic Acidobacteria From Acidic Sub-arctic Soils and Boreal Peatlands.</title>
        <authorList>
            <person name="Belova S.E."/>
            <person name="Ravin N.V."/>
            <person name="Pankratov T.A."/>
            <person name="Rakitin A.L."/>
            <person name="Ivanova A.A."/>
            <person name="Beletsky A.V."/>
            <person name="Mardanov A.V."/>
            <person name="Sinninghe Damste J.S."/>
            <person name="Dedysh S.N."/>
        </authorList>
    </citation>
    <scope>NUCLEOTIDE SEQUENCE [LARGE SCALE GENOMIC DNA]</scope>
    <source>
        <strain evidence="11 12">SBC82</strain>
    </source>
</reference>
<dbReference type="InterPro" id="IPR011006">
    <property type="entry name" value="CheY-like_superfamily"/>
</dbReference>
<dbReference type="GO" id="GO:0005524">
    <property type="term" value="F:ATP binding"/>
    <property type="evidence" value="ECO:0007669"/>
    <property type="project" value="UniProtKB-KW"/>
</dbReference>
<evidence type="ECO:0000256" key="5">
    <source>
        <dbReference type="ARBA" id="ARBA00023015"/>
    </source>
</evidence>
<dbReference type="SMART" id="SM00448">
    <property type="entry name" value="REC"/>
    <property type="match status" value="1"/>
</dbReference>
<evidence type="ECO:0000313" key="11">
    <source>
        <dbReference type="EMBL" id="AXC11446.1"/>
    </source>
</evidence>
<sequence>MNHILIVDDETEIREALEEILREEGYAVTTAATGEEAVTLIADAAYDVVLLDIWLPDRDGLEVLKDIYALEGKPEVIIISGHGTIETAVRATKLGAFDFLEKPLSMDRTLILVKNAIDARRLRHENQEYHRQLNATTPITGESVPVKALRQQIKLMAPTNGRVLIFGESGCGKELIARAIHAGSPRRDRVFIELNCAAIPEDFIESELFGYRHGAVSGEAPEKRGTFERADGGTLFLDEVGDMSLKMQAKVLRALDEGRFTPVGATSPVQVDVRVVAATNKDLEEEIARGNFREDFFYRLNVIPFFVPPLRERKEDIPLLAREFLREFGREYGRPRIEIADEAVAVLKQYHWPGNVRELKNVIERVLILNPQALRIERRHLPMLIYRGSGKKGEEFSTLHQAREAYERDYILKKIDDCHGNVSRAAEALGLERSHLYRKMKSLGISVRE</sequence>
<dbReference type="InterPro" id="IPR058031">
    <property type="entry name" value="AAA_lid_NorR"/>
</dbReference>
<dbReference type="Pfam" id="PF02954">
    <property type="entry name" value="HTH_8"/>
    <property type="match status" value="1"/>
</dbReference>
<dbReference type="SUPFAM" id="SSF52540">
    <property type="entry name" value="P-loop containing nucleoside triphosphate hydrolases"/>
    <property type="match status" value="1"/>
</dbReference>
<protein>
    <submittedName>
        <fullName evidence="11">Nitrogen regulation protein NtrX</fullName>
    </submittedName>
</protein>
<evidence type="ECO:0000256" key="8">
    <source>
        <dbReference type="PROSITE-ProRule" id="PRU00169"/>
    </source>
</evidence>
<evidence type="ECO:0000256" key="7">
    <source>
        <dbReference type="ARBA" id="ARBA00023163"/>
    </source>
</evidence>
<feature type="domain" description="Sigma-54 factor interaction" evidence="9">
    <location>
        <begin position="139"/>
        <end position="368"/>
    </location>
</feature>
<evidence type="ECO:0000256" key="2">
    <source>
        <dbReference type="ARBA" id="ARBA00022741"/>
    </source>
</evidence>
<dbReference type="PANTHER" id="PTHR32071">
    <property type="entry name" value="TRANSCRIPTIONAL REGULATORY PROTEIN"/>
    <property type="match status" value="1"/>
</dbReference>
<dbReference type="Gene3D" id="1.10.8.60">
    <property type="match status" value="1"/>
</dbReference>
<dbReference type="Gene3D" id="3.40.50.300">
    <property type="entry name" value="P-loop containing nucleotide triphosphate hydrolases"/>
    <property type="match status" value="1"/>
</dbReference>
<dbReference type="InterPro" id="IPR002078">
    <property type="entry name" value="Sigma_54_int"/>
</dbReference>
<dbReference type="SUPFAM" id="SSF52172">
    <property type="entry name" value="CheY-like"/>
    <property type="match status" value="1"/>
</dbReference>
<dbReference type="InterPro" id="IPR001789">
    <property type="entry name" value="Sig_transdc_resp-reg_receiver"/>
</dbReference>
<dbReference type="Gene3D" id="3.40.50.2300">
    <property type="match status" value="1"/>
</dbReference>
<feature type="modified residue" description="4-aspartylphosphate" evidence="8">
    <location>
        <position position="52"/>
    </location>
</feature>
<evidence type="ECO:0000256" key="4">
    <source>
        <dbReference type="ARBA" id="ARBA00023012"/>
    </source>
</evidence>
<keyword evidence="5" id="KW-0805">Transcription regulation</keyword>
<dbReference type="InterPro" id="IPR025943">
    <property type="entry name" value="Sigma_54_int_dom_ATP-bd_2"/>
</dbReference>
<evidence type="ECO:0000256" key="1">
    <source>
        <dbReference type="ARBA" id="ARBA00022553"/>
    </source>
</evidence>
<dbReference type="InterPro" id="IPR027417">
    <property type="entry name" value="P-loop_NTPase"/>
</dbReference>
<dbReference type="InterPro" id="IPR009057">
    <property type="entry name" value="Homeodomain-like_sf"/>
</dbReference>
<dbReference type="PRINTS" id="PR01590">
    <property type="entry name" value="HTHFIS"/>
</dbReference>
<evidence type="ECO:0000313" key="12">
    <source>
        <dbReference type="Proteomes" id="UP000253606"/>
    </source>
</evidence>
<gene>
    <name evidence="11" type="ORF">ACPOL_2122</name>
</gene>
<dbReference type="CDD" id="cd17550">
    <property type="entry name" value="REC_NtrX-like"/>
    <property type="match status" value="1"/>
</dbReference>
<dbReference type="AlphaFoldDB" id="A0A2Z5FYK1"/>
<keyword evidence="3" id="KW-0067">ATP-binding</keyword>
<evidence type="ECO:0000259" key="9">
    <source>
        <dbReference type="PROSITE" id="PS50045"/>
    </source>
</evidence>
<keyword evidence="6" id="KW-0238">DNA-binding</keyword>
<dbReference type="Pfam" id="PF00158">
    <property type="entry name" value="Sigma54_activat"/>
    <property type="match status" value="1"/>
</dbReference>
<dbReference type="PROSITE" id="PS00676">
    <property type="entry name" value="SIGMA54_INTERACT_2"/>
    <property type="match status" value="1"/>
</dbReference>
<dbReference type="GO" id="GO:0000160">
    <property type="term" value="P:phosphorelay signal transduction system"/>
    <property type="evidence" value="ECO:0007669"/>
    <property type="project" value="UniProtKB-KW"/>
</dbReference>
<dbReference type="Pfam" id="PF25601">
    <property type="entry name" value="AAA_lid_14"/>
    <property type="match status" value="1"/>
</dbReference>
<dbReference type="KEGG" id="abas:ACPOL_2122"/>
<dbReference type="SUPFAM" id="SSF46689">
    <property type="entry name" value="Homeodomain-like"/>
    <property type="match status" value="1"/>
</dbReference>
<keyword evidence="7" id="KW-0804">Transcription</keyword>
<proteinExistence type="predicted"/>
<evidence type="ECO:0000256" key="3">
    <source>
        <dbReference type="ARBA" id="ARBA00022840"/>
    </source>
</evidence>
<dbReference type="GO" id="GO:0006355">
    <property type="term" value="P:regulation of DNA-templated transcription"/>
    <property type="evidence" value="ECO:0007669"/>
    <property type="project" value="InterPro"/>
</dbReference>
<dbReference type="GO" id="GO:0043565">
    <property type="term" value="F:sequence-specific DNA binding"/>
    <property type="evidence" value="ECO:0007669"/>
    <property type="project" value="InterPro"/>
</dbReference>
<accession>A0A2Z5FYK1</accession>
<dbReference type="RefSeq" id="WP_114206902.1">
    <property type="nucleotide sequence ID" value="NZ_CP030840.1"/>
</dbReference>
<dbReference type="EMBL" id="CP030840">
    <property type="protein sequence ID" value="AXC11446.1"/>
    <property type="molecule type" value="Genomic_DNA"/>
</dbReference>
<dbReference type="InterPro" id="IPR003593">
    <property type="entry name" value="AAA+_ATPase"/>
</dbReference>
<evidence type="ECO:0000256" key="6">
    <source>
        <dbReference type="ARBA" id="ARBA00023125"/>
    </source>
</evidence>
<keyword evidence="4" id="KW-0902">Two-component regulatory system</keyword>
<keyword evidence="12" id="KW-1185">Reference proteome</keyword>
<dbReference type="FunFam" id="3.40.50.2300:FF:000018">
    <property type="entry name" value="DNA-binding transcriptional regulator NtrC"/>
    <property type="match status" value="1"/>
</dbReference>
<dbReference type="Pfam" id="PF00072">
    <property type="entry name" value="Response_reg"/>
    <property type="match status" value="1"/>
</dbReference>
<dbReference type="PROSITE" id="PS00688">
    <property type="entry name" value="SIGMA54_INTERACT_3"/>
    <property type="match status" value="1"/>
</dbReference>
<dbReference type="Gene3D" id="1.10.10.60">
    <property type="entry name" value="Homeodomain-like"/>
    <property type="match status" value="1"/>
</dbReference>
<dbReference type="OrthoDB" id="9803970at2"/>
<feature type="domain" description="Response regulatory" evidence="10">
    <location>
        <begin position="3"/>
        <end position="117"/>
    </location>
</feature>
<dbReference type="SMART" id="SM00382">
    <property type="entry name" value="AAA"/>
    <property type="match status" value="1"/>
</dbReference>
<keyword evidence="1 8" id="KW-0597">Phosphoprotein</keyword>
<organism evidence="11 12">
    <name type="scientific">Acidisarcina polymorpha</name>
    <dbReference type="NCBI Taxonomy" id="2211140"/>
    <lineage>
        <taxon>Bacteria</taxon>
        <taxon>Pseudomonadati</taxon>
        <taxon>Acidobacteriota</taxon>
        <taxon>Terriglobia</taxon>
        <taxon>Terriglobales</taxon>
        <taxon>Acidobacteriaceae</taxon>
        <taxon>Acidisarcina</taxon>
    </lineage>
</organism>
<dbReference type="PROSITE" id="PS50110">
    <property type="entry name" value="RESPONSE_REGULATORY"/>
    <property type="match status" value="1"/>
</dbReference>
<dbReference type="PROSITE" id="PS50045">
    <property type="entry name" value="SIGMA54_INTERACT_4"/>
    <property type="match status" value="1"/>
</dbReference>
<dbReference type="InterPro" id="IPR025944">
    <property type="entry name" value="Sigma_54_int_dom_CS"/>
</dbReference>
<dbReference type="FunFam" id="3.40.50.300:FF:000006">
    <property type="entry name" value="DNA-binding transcriptional regulator NtrC"/>
    <property type="match status" value="1"/>
</dbReference>
<name>A0A2Z5FYK1_9BACT</name>